<keyword evidence="3" id="KW-1185">Reference proteome</keyword>
<sequence length="143" mass="15066">MRCGRGLIHNMRPPPPRAASTSPLAIVTGIRGCGLDTGSSTHAHRARDVAAVAIDLSTVAAAVPLVVAAVRCCVRALHPPPTLRSPSTVLALPRARRPPRSPLLELAVRHARPSPELTVPCAPPRDRRPPRSPVPAALNVLRA</sequence>
<dbReference type="Proteomes" id="UP000054270">
    <property type="component" value="Unassembled WGS sequence"/>
</dbReference>
<evidence type="ECO:0000256" key="1">
    <source>
        <dbReference type="SAM" id="MobiDB-lite"/>
    </source>
</evidence>
<name>A0A0D2P4S5_HYPSF</name>
<reference evidence="3" key="1">
    <citation type="submission" date="2014-04" db="EMBL/GenBank/DDBJ databases">
        <title>Evolutionary Origins and Diversification of the Mycorrhizal Mutualists.</title>
        <authorList>
            <consortium name="DOE Joint Genome Institute"/>
            <consortium name="Mycorrhizal Genomics Consortium"/>
            <person name="Kohler A."/>
            <person name="Kuo A."/>
            <person name="Nagy L.G."/>
            <person name="Floudas D."/>
            <person name="Copeland A."/>
            <person name="Barry K.W."/>
            <person name="Cichocki N."/>
            <person name="Veneault-Fourrey C."/>
            <person name="LaButti K."/>
            <person name="Lindquist E.A."/>
            <person name="Lipzen A."/>
            <person name="Lundell T."/>
            <person name="Morin E."/>
            <person name="Murat C."/>
            <person name="Riley R."/>
            <person name="Ohm R."/>
            <person name="Sun H."/>
            <person name="Tunlid A."/>
            <person name="Henrissat B."/>
            <person name="Grigoriev I.V."/>
            <person name="Hibbett D.S."/>
            <person name="Martin F."/>
        </authorList>
    </citation>
    <scope>NUCLEOTIDE SEQUENCE [LARGE SCALE GENOMIC DNA]</scope>
    <source>
        <strain evidence="3">FD-334 SS-4</strain>
    </source>
</reference>
<feature type="region of interest" description="Disordered" evidence="1">
    <location>
        <begin position="1"/>
        <end position="20"/>
    </location>
</feature>
<organism evidence="2 3">
    <name type="scientific">Hypholoma sublateritium (strain FD-334 SS-4)</name>
    <dbReference type="NCBI Taxonomy" id="945553"/>
    <lineage>
        <taxon>Eukaryota</taxon>
        <taxon>Fungi</taxon>
        <taxon>Dikarya</taxon>
        <taxon>Basidiomycota</taxon>
        <taxon>Agaricomycotina</taxon>
        <taxon>Agaricomycetes</taxon>
        <taxon>Agaricomycetidae</taxon>
        <taxon>Agaricales</taxon>
        <taxon>Agaricineae</taxon>
        <taxon>Strophariaceae</taxon>
        <taxon>Hypholoma</taxon>
    </lineage>
</organism>
<accession>A0A0D2P4S5</accession>
<feature type="region of interest" description="Disordered" evidence="1">
    <location>
        <begin position="115"/>
        <end position="143"/>
    </location>
</feature>
<gene>
    <name evidence="2" type="ORF">HYPSUDRAFT_201097</name>
</gene>
<evidence type="ECO:0000313" key="2">
    <source>
        <dbReference type="EMBL" id="KJA23651.1"/>
    </source>
</evidence>
<dbReference type="AlphaFoldDB" id="A0A0D2P4S5"/>
<dbReference type="EMBL" id="KN817541">
    <property type="protein sequence ID" value="KJA23651.1"/>
    <property type="molecule type" value="Genomic_DNA"/>
</dbReference>
<evidence type="ECO:0000313" key="3">
    <source>
        <dbReference type="Proteomes" id="UP000054270"/>
    </source>
</evidence>
<protein>
    <submittedName>
        <fullName evidence="2">Uncharacterized protein</fullName>
    </submittedName>
</protein>
<proteinExistence type="predicted"/>